<dbReference type="AlphaFoldDB" id="A0A1I8GKW8"/>
<protein>
    <submittedName>
        <fullName evidence="3">Uncharacterized protein</fullName>
    </submittedName>
</protein>
<proteinExistence type="predicted"/>
<dbReference type="Proteomes" id="UP000095280">
    <property type="component" value="Unplaced"/>
</dbReference>
<evidence type="ECO:0000313" key="3">
    <source>
        <dbReference type="WBParaSite" id="maker-uti_cns_0002346-snap-gene-0.3-mRNA-1"/>
    </source>
</evidence>
<evidence type="ECO:0000256" key="1">
    <source>
        <dbReference type="SAM" id="MobiDB-lite"/>
    </source>
</evidence>
<name>A0A1I8GKW8_9PLAT</name>
<accession>A0A1I8GKW8</accession>
<evidence type="ECO:0000313" key="2">
    <source>
        <dbReference type="Proteomes" id="UP000095280"/>
    </source>
</evidence>
<dbReference type="WBParaSite" id="maker-uti_cns_0002346-snap-gene-0.3-mRNA-1">
    <property type="protein sequence ID" value="maker-uti_cns_0002346-snap-gene-0.3-mRNA-1"/>
    <property type="gene ID" value="maker-uti_cns_0002346-snap-gene-0.3"/>
</dbReference>
<reference evidence="3" key="1">
    <citation type="submission" date="2016-11" db="UniProtKB">
        <authorList>
            <consortium name="WormBaseParasite"/>
        </authorList>
    </citation>
    <scope>IDENTIFICATION</scope>
</reference>
<organism evidence="2 3">
    <name type="scientific">Macrostomum lignano</name>
    <dbReference type="NCBI Taxonomy" id="282301"/>
    <lineage>
        <taxon>Eukaryota</taxon>
        <taxon>Metazoa</taxon>
        <taxon>Spiralia</taxon>
        <taxon>Lophotrochozoa</taxon>
        <taxon>Platyhelminthes</taxon>
        <taxon>Rhabditophora</taxon>
        <taxon>Macrostomorpha</taxon>
        <taxon>Macrostomida</taxon>
        <taxon>Macrostomidae</taxon>
        <taxon>Macrostomum</taxon>
    </lineage>
</organism>
<feature type="region of interest" description="Disordered" evidence="1">
    <location>
        <begin position="33"/>
        <end position="71"/>
    </location>
</feature>
<keyword evidence="2" id="KW-1185">Reference proteome</keyword>
<feature type="compositionally biased region" description="Low complexity" evidence="1">
    <location>
        <begin position="39"/>
        <end position="53"/>
    </location>
</feature>
<sequence length="71" mass="7528">MRQKCTSKVAPHVAMSSNKTMPKMLVSCRHCWRGPSPSPSSSSSPSSSASPSSRVASLMNCTMVSTAGRLR</sequence>